<keyword evidence="1" id="KW-0732">Signal</keyword>
<dbReference type="STRING" id="869212.Turpa_0798"/>
<feature type="chain" id="PRO_5003685787" description="Lipoprotein" evidence="1">
    <location>
        <begin position="21"/>
        <end position="132"/>
    </location>
</feature>
<reference evidence="2 3" key="1">
    <citation type="submission" date="2012-06" db="EMBL/GenBank/DDBJ databases">
        <title>The complete chromosome of genome of Turneriella parva DSM 21527.</title>
        <authorList>
            <consortium name="US DOE Joint Genome Institute (JGI-PGF)"/>
            <person name="Lucas S."/>
            <person name="Han J."/>
            <person name="Lapidus A."/>
            <person name="Bruce D."/>
            <person name="Goodwin L."/>
            <person name="Pitluck S."/>
            <person name="Peters L."/>
            <person name="Kyrpides N."/>
            <person name="Mavromatis K."/>
            <person name="Ivanova N."/>
            <person name="Mikhailova N."/>
            <person name="Chertkov O."/>
            <person name="Detter J.C."/>
            <person name="Tapia R."/>
            <person name="Han C."/>
            <person name="Land M."/>
            <person name="Hauser L."/>
            <person name="Markowitz V."/>
            <person name="Cheng J.-F."/>
            <person name="Hugenholtz P."/>
            <person name="Woyke T."/>
            <person name="Wu D."/>
            <person name="Gronow S."/>
            <person name="Wellnitz S."/>
            <person name="Brambilla E."/>
            <person name="Klenk H.-P."/>
            <person name="Eisen J.A."/>
        </authorList>
    </citation>
    <scope>NUCLEOTIDE SEQUENCE [LARGE SCALE GENOMIC DNA]</scope>
    <source>
        <strain evidence="3">ATCC BAA-1111 / DSM 21527 / NCTC 11395 / H</strain>
    </source>
</reference>
<dbReference type="KEGG" id="tpx:Turpa_0798"/>
<dbReference type="Proteomes" id="UP000006048">
    <property type="component" value="Chromosome"/>
</dbReference>
<accession>I4B2E2</accession>
<organism evidence="2 3">
    <name type="scientific">Turneriella parva (strain ATCC BAA-1111 / DSM 21527 / NCTC 11395 / H)</name>
    <name type="common">Leptospira parva</name>
    <dbReference type="NCBI Taxonomy" id="869212"/>
    <lineage>
        <taxon>Bacteria</taxon>
        <taxon>Pseudomonadati</taxon>
        <taxon>Spirochaetota</taxon>
        <taxon>Spirochaetia</taxon>
        <taxon>Leptospirales</taxon>
        <taxon>Leptospiraceae</taxon>
        <taxon>Turneriella</taxon>
    </lineage>
</organism>
<name>I4B2E2_TURPD</name>
<evidence type="ECO:0000256" key="1">
    <source>
        <dbReference type="SAM" id="SignalP"/>
    </source>
</evidence>
<evidence type="ECO:0000313" key="3">
    <source>
        <dbReference type="Proteomes" id="UP000006048"/>
    </source>
</evidence>
<dbReference type="AlphaFoldDB" id="I4B2E2"/>
<dbReference type="HOGENOM" id="CLU_1916172_0_0_12"/>
<dbReference type="EMBL" id="CP002959">
    <property type="protein sequence ID" value="AFM11449.1"/>
    <property type="molecule type" value="Genomic_DNA"/>
</dbReference>
<dbReference type="PROSITE" id="PS51257">
    <property type="entry name" value="PROKAR_LIPOPROTEIN"/>
    <property type="match status" value="1"/>
</dbReference>
<proteinExistence type="predicted"/>
<dbReference type="RefSeq" id="WP_014801967.1">
    <property type="nucleotide sequence ID" value="NC_018020.1"/>
</dbReference>
<evidence type="ECO:0000313" key="2">
    <source>
        <dbReference type="EMBL" id="AFM11449.1"/>
    </source>
</evidence>
<gene>
    <name evidence="2" type="ordered locus">Turpa_0798</name>
</gene>
<feature type="signal peptide" evidence="1">
    <location>
        <begin position="1"/>
        <end position="20"/>
    </location>
</feature>
<keyword evidence="3" id="KW-1185">Reference proteome</keyword>
<protein>
    <recommendedName>
        <fullName evidence="4">Lipoprotein</fullName>
    </recommendedName>
</protein>
<sequence length="132" mass="14848">MMSLKGYPLLVFFCILAACSGDISSQQPNIIGTYYHQGQCLADRPEKTALKIASDGKFTAAFWTCNTMRQVSGTYSILNSTIEFRFAPPSSRTLRFKIEGNRIIPFDRERTFYGCGIAAECDAALDYYSRIR</sequence>
<evidence type="ECO:0008006" key="4">
    <source>
        <dbReference type="Google" id="ProtNLM"/>
    </source>
</evidence>